<reference evidence="1 2" key="1">
    <citation type="submission" date="2020-12" db="EMBL/GenBank/DDBJ databases">
        <title>FDA dAtabase for Regulatory Grade micrObial Sequences (FDA-ARGOS): Supporting development and validation of Infectious Disease Dx tests.</title>
        <authorList>
            <person name="Kerrigan L."/>
            <person name="Long C."/>
            <person name="Tallon L."/>
            <person name="Sadzewicz L."/>
            <person name="Zhao X."/>
            <person name="Boylan J."/>
            <person name="Ott S."/>
            <person name="Bowen H."/>
            <person name="Vavikolanu K."/>
            <person name="Mehta A."/>
            <person name="Aluvathingal J."/>
            <person name="Nadendla S."/>
            <person name="Yan Y."/>
            <person name="Sichtig H."/>
        </authorList>
    </citation>
    <scope>NUCLEOTIDE SEQUENCE [LARGE SCALE GENOMIC DNA]</scope>
    <source>
        <strain evidence="1 2">FDAARGOS_1031</strain>
    </source>
</reference>
<protein>
    <submittedName>
        <fullName evidence="1">BspA family leucine-rich repeat surface protein</fullName>
    </submittedName>
</protein>
<evidence type="ECO:0000313" key="1">
    <source>
        <dbReference type="EMBL" id="QQN60906.1"/>
    </source>
</evidence>
<name>A0A7T7V389_9FLAO</name>
<gene>
    <name evidence="1" type="ORF">I6H88_10155</name>
</gene>
<dbReference type="KEGG" id="egm:AYC65_20150"/>
<evidence type="ECO:0000313" key="2">
    <source>
        <dbReference type="Proteomes" id="UP000595426"/>
    </source>
</evidence>
<dbReference type="OrthoDB" id="9813840at2"/>
<sequence>MKTLVLKGLDNPTKLLPPANSFVVKVVKKGNGTGTGKIGFGFNPWQQQRTLKIKGGVFILPDNTEVTEMSIPSDPNNQKRYRLDDEYGYISFSYLDSLDNLTIFREYTAENTVNSPEVDYNFTMHNLYDRNLVFQNNKNFNRPIWGLRFSKYIGTFIPGQGWTNAQSMMMLFQEMPEFNQSVSHLVPSDAKFTSYWFDRAYKFNQPLDMWDMSGVIDTGVMFRQAYAFNQDITMWDVSNVLSMDSMFLDANSFNQDVSKWNFNKEVRLNNFLTRSGLDSENYGKLLKKLDSMDFSTRVEPKVLGAEGLTYLKVYQANKDSLVAKGWSIADAGASFQ</sequence>
<keyword evidence="2" id="KW-1185">Reference proteome</keyword>
<dbReference type="GeneID" id="93135239"/>
<organism evidence="1 2">
    <name type="scientific">Elizabethkingia bruuniana</name>
    <dbReference type="NCBI Taxonomy" id="1756149"/>
    <lineage>
        <taxon>Bacteria</taxon>
        <taxon>Pseudomonadati</taxon>
        <taxon>Bacteroidota</taxon>
        <taxon>Flavobacteriia</taxon>
        <taxon>Flavobacteriales</taxon>
        <taxon>Weeksellaceae</taxon>
        <taxon>Elizabethkingia</taxon>
    </lineage>
</organism>
<proteinExistence type="predicted"/>
<dbReference type="Pfam" id="PF03382">
    <property type="entry name" value="DUF285"/>
    <property type="match status" value="1"/>
</dbReference>
<dbReference type="RefSeq" id="WP_052114754.1">
    <property type="nucleotide sequence ID" value="NZ_CBCSDR010000008.1"/>
</dbReference>
<accession>A0A7T7V389</accession>
<dbReference type="EMBL" id="CP067018">
    <property type="protein sequence ID" value="QQN60906.1"/>
    <property type="molecule type" value="Genomic_DNA"/>
</dbReference>
<dbReference type="AlphaFoldDB" id="A0A7T7V389"/>
<dbReference type="Proteomes" id="UP000595426">
    <property type="component" value="Chromosome"/>
</dbReference>
<dbReference type="InterPro" id="IPR005046">
    <property type="entry name" value="DUF285"/>
</dbReference>